<keyword evidence="1" id="KW-0540">Nuclease</keyword>
<protein>
    <submittedName>
        <fullName evidence="1">5-methylcytosine-specific restriction endonuclease system specificity protein McrC</fullName>
    </submittedName>
</protein>
<dbReference type="RefSeq" id="WP_121853968.1">
    <property type="nucleotide sequence ID" value="NZ_CP037952.1"/>
</dbReference>
<keyword evidence="2" id="KW-1185">Reference proteome</keyword>
<keyword evidence="1" id="KW-0255">Endonuclease</keyword>
<accession>A0A3A6U3V7</accession>
<dbReference type="GO" id="GO:0004519">
    <property type="term" value="F:endonuclease activity"/>
    <property type="evidence" value="ECO:0007669"/>
    <property type="project" value="UniProtKB-KW"/>
</dbReference>
<dbReference type="AlphaFoldDB" id="A0A3A6U3V7"/>
<reference evidence="1 2" key="1">
    <citation type="submission" date="2018-09" db="EMBL/GenBank/DDBJ databases">
        <title>Phylogeny of the Shewanellaceae, and recommendation for two new genera, Pseudoshewanella and Parashewanella.</title>
        <authorList>
            <person name="Wang G."/>
        </authorList>
    </citation>
    <scope>NUCLEOTIDE SEQUENCE [LARGE SCALE GENOMIC DNA]</scope>
    <source>
        <strain evidence="1 2">KCTC 22492</strain>
    </source>
</reference>
<dbReference type="NCBIfam" id="NF007277">
    <property type="entry name" value="PRK09736.1"/>
    <property type="match status" value="1"/>
</dbReference>
<dbReference type="OrthoDB" id="5500856at2"/>
<dbReference type="Pfam" id="PF10117">
    <property type="entry name" value="McrBC"/>
    <property type="match status" value="1"/>
</dbReference>
<name>A0A3A6U3V7_9GAMM</name>
<evidence type="ECO:0000313" key="2">
    <source>
        <dbReference type="Proteomes" id="UP000273022"/>
    </source>
</evidence>
<evidence type="ECO:0000313" key="1">
    <source>
        <dbReference type="EMBL" id="RJY12272.1"/>
    </source>
</evidence>
<dbReference type="PIRSF" id="PIRSF003109">
    <property type="entry name" value="McrC"/>
    <property type="match status" value="1"/>
</dbReference>
<dbReference type="InterPro" id="IPR019292">
    <property type="entry name" value="McrC"/>
</dbReference>
<dbReference type="PANTHER" id="PTHR38733">
    <property type="entry name" value="PROTEIN MCRC"/>
    <property type="match status" value="1"/>
</dbReference>
<dbReference type="Proteomes" id="UP000273022">
    <property type="component" value="Unassembled WGS sequence"/>
</dbReference>
<proteinExistence type="predicted"/>
<dbReference type="InterPro" id="IPR014407">
    <property type="entry name" value="McrC_bac"/>
</dbReference>
<dbReference type="PANTHER" id="PTHR38733:SF1">
    <property type="entry name" value="TYPE IV METHYL-DIRECTED RESTRICTION ENZYME ECOKMCRBC"/>
    <property type="match status" value="1"/>
</dbReference>
<gene>
    <name evidence="1" type="primary">mcrC</name>
    <name evidence="1" type="ORF">D5R81_12490</name>
</gene>
<sequence>MKVKDSESFVQYSAGIPVRNLWLLMLYASDFKYLASEYCGSESIDENVADLVADILCSQVETRLKRNLTFGYRRTSGELTRIRGKINSLETFSNQLLLKGKVSCNYEELSIDTPRNRYICAALEKISSLVTKKSIKSHCVKLRRQMVHLGVSHLYSIDYSPKNDRFGRHEKSDKQTLIAAELAFNLALINESSGNKEYPRPDKQEHWVRDLFEKAISGFYKMKLSGHWKLKPKKKIQWQAEDKSSNIDKFLPTMEVDIFLESKYLQKRIFIDTKFTGITRKNRFQQDRFKRDYIFQLYSYLRSQESDNDQFSLNSTGMLLHPSIGVNFNEQVTIQGHIIRFCTVDLTLSSSEIHKQLLALIY</sequence>
<dbReference type="EMBL" id="QYYH01000076">
    <property type="protein sequence ID" value="RJY12272.1"/>
    <property type="molecule type" value="Genomic_DNA"/>
</dbReference>
<keyword evidence="1" id="KW-0378">Hydrolase</keyword>
<dbReference type="GO" id="GO:0009307">
    <property type="term" value="P:DNA restriction-modification system"/>
    <property type="evidence" value="ECO:0007669"/>
    <property type="project" value="InterPro"/>
</dbReference>
<organism evidence="1 2">
    <name type="scientific">Parashewanella spongiae</name>
    <dbReference type="NCBI Taxonomy" id="342950"/>
    <lineage>
        <taxon>Bacteria</taxon>
        <taxon>Pseudomonadati</taxon>
        <taxon>Pseudomonadota</taxon>
        <taxon>Gammaproteobacteria</taxon>
        <taxon>Alteromonadales</taxon>
        <taxon>Shewanellaceae</taxon>
        <taxon>Parashewanella</taxon>
    </lineage>
</organism>
<comment type="caution">
    <text evidence="1">The sequence shown here is derived from an EMBL/GenBank/DDBJ whole genome shotgun (WGS) entry which is preliminary data.</text>
</comment>